<gene>
    <name evidence="9" type="primary">TMC5</name>
</gene>
<dbReference type="AlphaFoldDB" id="A0A7N5K8I7"/>
<keyword evidence="4 6" id="KW-1133">Transmembrane helix</keyword>
<comment type="subcellular location">
    <subcellularLocation>
        <location evidence="1 6">Membrane</location>
        <topology evidence="1 6">Multi-pass membrane protein</topology>
    </subcellularLocation>
</comment>
<reference evidence="9" key="2">
    <citation type="submission" date="2025-08" db="UniProtKB">
        <authorList>
            <consortium name="Ensembl"/>
        </authorList>
    </citation>
    <scope>IDENTIFICATION</scope>
</reference>
<dbReference type="GO" id="GO:0005886">
    <property type="term" value="C:plasma membrane"/>
    <property type="evidence" value="ECO:0007669"/>
    <property type="project" value="InterPro"/>
</dbReference>
<feature type="compositionally biased region" description="Polar residues" evidence="7">
    <location>
        <begin position="77"/>
        <end position="89"/>
    </location>
</feature>
<evidence type="ECO:0000256" key="4">
    <source>
        <dbReference type="ARBA" id="ARBA00022989"/>
    </source>
</evidence>
<feature type="domain" description="TMC" evidence="8">
    <location>
        <begin position="674"/>
        <end position="780"/>
    </location>
</feature>
<organism evidence="9 10">
    <name type="scientific">Ailuropoda melanoleuca</name>
    <name type="common">Giant panda</name>
    <dbReference type="NCBI Taxonomy" id="9646"/>
    <lineage>
        <taxon>Eukaryota</taxon>
        <taxon>Metazoa</taxon>
        <taxon>Chordata</taxon>
        <taxon>Craniata</taxon>
        <taxon>Vertebrata</taxon>
        <taxon>Euteleostomi</taxon>
        <taxon>Mammalia</taxon>
        <taxon>Eutheria</taxon>
        <taxon>Laurasiatheria</taxon>
        <taxon>Carnivora</taxon>
        <taxon>Caniformia</taxon>
        <taxon>Ursidae</taxon>
        <taxon>Ailuropoda</taxon>
    </lineage>
</organism>
<evidence type="ECO:0000256" key="5">
    <source>
        <dbReference type="ARBA" id="ARBA00023136"/>
    </source>
</evidence>
<feature type="transmembrane region" description="Helical" evidence="6">
    <location>
        <begin position="645"/>
        <end position="664"/>
    </location>
</feature>
<proteinExistence type="inferred from homology"/>
<dbReference type="InterPro" id="IPR038900">
    <property type="entry name" value="TMC"/>
</dbReference>
<feature type="transmembrane region" description="Helical" evidence="6">
    <location>
        <begin position="736"/>
        <end position="761"/>
    </location>
</feature>
<keyword evidence="3 6" id="KW-0812">Transmembrane</keyword>
<feature type="transmembrane region" description="Helical" evidence="6">
    <location>
        <begin position="606"/>
        <end position="625"/>
    </location>
</feature>
<dbReference type="Pfam" id="PF07810">
    <property type="entry name" value="TMC"/>
    <property type="match status" value="1"/>
</dbReference>
<evidence type="ECO:0000256" key="6">
    <source>
        <dbReference type="RuleBase" id="RU310713"/>
    </source>
</evidence>
<sequence length="929" mass="105898">MSAYYSNKGYEEDPDYPDYSGSRNRTWEHLKTQDYPDSPDAQNNSAYPRTRSNPYSADYRTSPDYPGSLAEPDYPGSRSNPGQSGTRSNPFAAGSRRSSDYPTSLAEPDYVGSWSKPYHPGSSSEPDYSESQQNSDFAGSRSSGNYAGFRTNPDYLDSLGEADYPGAQGNSNHSGFRAHSNHPGSRRNPEYAGSRINPYIDTLGEPDYPGAENQPISPNFFAEPDYPNAEDHQNSPTFWGNPDYPVAEDGHDYGSSETSEITREVLSRTSSIRPSFRHKGDGPLGIRGRENEDYPESIAMKTLEMANPYGNSVPGAPGDGYVNPAYVGESSPRPVYGNPPLSGCDWHKSPQGQKLIASLIPMTSRDRIKAIRSQPRTMEEKRNLKKMVDKEKSKQSRRMLELNCCAQCLNSISRVYRRSKTSLSELLNSVSLWQKTLKVIGGKFGTSVLSYFNFLKWILKFNIFSFIVTFSFIIIPQFTVAEKNTLQFTGLEFFTGAGYFGNTVMYYGFYTNSTIRHRNGGASYNMQLAYLFTIGACLIVCFFSLLFSMARYFRNNFINPHIYSRGIAKLIFCWDFTVTHETAVKLKQKNLSTEIRFLKNHRDPGAVLLLPFLVSCINLAVPRLYSMFRLVERYEMPRHEVYTLLIRNIFLKISIIGILCYYWLNVVAQAGEECWETLIGQEIYRLLLMDFVFSLADSFLGEFLRRLIGMQFMTSLGLQEFDIARNVLELIYAQTLVWIGTFFCPLLPFIQMITLFIMFYVKNISLMMNFQPPSKAWRASQMMTFFIFLLFFPSFTGVLCTLAITIWRLKPSADCGPFRGLPFFIHSIYGWIDTLSKRPSYLWVVWIYRNLIGSVHFFFILTLIVEGKDKMFLIEKLTKLQDAEKRANTSSFTLERRDVEQPGPLHVGEHDAACDLRFRRSVQEETPKA</sequence>
<feature type="transmembrane region" description="Helical" evidence="6">
    <location>
        <begin position="684"/>
        <end position="704"/>
    </location>
</feature>
<reference evidence="9 10" key="1">
    <citation type="journal article" date="2010" name="Nature">
        <title>The sequence and de novo assembly of the giant panda genome.</title>
        <authorList>
            <person name="Li R."/>
            <person name="Fan W."/>
            <person name="Tian G."/>
            <person name="Zhu H."/>
            <person name="He L."/>
            <person name="Cai J."/>
            <person name="Huang Q."/>
            <person name="Cai Q."/>
            <person name="Li B."/>
            <person name="Bai Y."/>
            <person name="Zhang Z."/>
            <person name="Zhang Y."/>
            <person name="Wang W."/>
            <person name="Li J."/>
            <person name="Wei F."/>
            <person name="Li H."/>
            <person name="Jian M."/>
            <person name="Li J."/>
            <person name="Zhang Z."/>
            <person name="Nielsen R."/>
            <person name="Li D."/>
            <person name="Gu W."/>
            <person name="Yang Z."/>
            <person name="Xuan Z."/>
            <person name="Ryder O.A."/>
            <person name="Leung F.C."/>
            <person name="Zhou Y."/>
            <person name="Cao J."/>
            <person name="Sun X."/>
            <person name="Fu Y."/>
            <person name="Fang X."/>
            <person name="Guo X."/>
            <person name="Wang B."/>
            <person name="Hou R."/>
            <person name="Shen F."/>
            <person name="Mu B."/>
            <person name="Ni P."/>
            <person name="Lin R."/>
            <person name="Qian W."/>
            <person name="Wang G."/>
            <person name="Yu C."/>
            <person name="Nie W."/>
            <person name="Wang J."/>
            <person name="Wu Z."/>
            <person name="Liang H."/>
            <person name="Min J."/>
            <person name="Wu Q."/>
            <person name="Cheng S."/>
            <person name="Ruan J."/>
            <person name="Wang M."/>
            <person name="Shi Z."/>
            <person name="Wen M."/>
            <person name="Liu B."/>
            <person name="Ren X."/>
            <person name="Zheng H."/>
            <person name="Dong D."/>
            <person name="Cook K."/>
            <person name="Shan G."/>
            <person name="Zhang H."/>
            <person name="Kosiol C."/>
            <person name="Xie X."/>
            <person name="Lu Z."/>
            <person name="Zheng H."/>
            <person name="Li Y."/>
            <person name="Steiner C.C."/>
            <person name="Lam T.T."/>
            <person name="Lin S."/>
            <person name="Zhang Q."/>
            <person name="Li G."/>
            <person name="Tian J."/>
            <person name="Gong T."/>
            <person name="Liu H."/>
            <person name="Zhang D."/>
            <person name="Fang L."/>
            <person name="Ye C."/>
            <person name="Zhang J."/>
            <person name="Hu W."/>
            <person name="Xu A."/>
            <person name="Ren Y."/>
            <person name="Zhang G."/>
            <person name="Bruford M.W."/>
            <person name="Li Q."/>
            <person name="Ma L."/>
            <person name="Guo Y."/>
            <person name="An N."/>
            <person name="Hu Y."/>
            <person name="Zheng Y."/>
            <person name="Shi Y."/>
            <person name="Li Z."/>
            <person name="Liu Q."/>
            <person name="Chen Y."/>
            <person name="Zhao J."/>
            <person name="Qu N."/>
            <person name="Zhao S."/>
            <person name="Tian F."/>
            <person name="Wang X."/>
            <person name="Wang H."/>
            <person name="Xu L."/>
            <person name="Liu X."/>
            <person name="Vinar T."/>
            <person name="Wang Y."/>
            <person name="Lam T.W."/>
            <person name="Yiu S.M."/>
            <person name="Liu S."/>
            <person name="Zhang H."/>
            <person name="Li D."/>
            <person name="Huang Y."/>
            <person name="Wang X."/>
            <person name="Yang G."/>
            <person name="Jiang Z."/>
            <person name="Wang J."/>
            <person name="Qin N."/>
            <person name="Li L."/>
            <person name="Li J."/>
            <person name="Bolund L."/>
            <person name="Kristiansen K."/>
            <person name="Wong G.K."/>
            <person name="Olson M."/>
            <person name="Zhang X."/>
            <person name="Li S."/>
            <person name="Yang H."/>
            <person name="Wang J."/>
            <person name="Wang J."/>
        </authorList>
    </citation>
    <scope>NUCLEOTIDE SEQUENCE [LARGE SCALE GENOMIC DNA]</scope>
</reference>
<feature type="region of interest" description="Disordered" evidence="7">
    <location>
        <begin position="266"/>
        <end position="290"/>
    </location>
</feature>
<dbReference type="Ensembl" id="ENSAMET00000040278.1">
    <property type="protein sequence ID" value="ENSAMEP00000036500.1"/>
    <property type="gene ID" value="ENSAMEG00000010947.2"/>
</dbReference>
<feature type="compositionally biased region" description="Polar residues" evidence="7">
    <location>
        <begin position="40"/>
        <end position="55"/>
    </location>
</feature>
<dbReference type="Proteomes" id="UP000008912">
    <property type="component" value="Unassembled WGS sequence"/>
</dbReference>
<evidence type="ECO:0000313" key="10">
    <source>
        <dbReference type="Proteomes" id="UP000008912"/>
    </source>
</evidence>
<reference evidence="9" key="3">
    <citation type="submission" date="2025-09" db="UniProtKB">
        <authorList>
            <consortium name="Ensembl"/>
        </authorList>
    </citation>
    <scope>IDENTIFICATION</scope>
</reference>
<evidence type="ECO:0000256" key="7">
    <source>
        <dbReference type="SAM" id="MobiDB-lite"/>
    </source>
</evidence>
<feature type="compositionally biased region" description="Polar residues" evidence="7">
    <location>
        <begin position="121"/>
        <end position="145"/>
    </location>
</feature>
<dbReference type="GeneTree" id="ENSGT01050000244894"/>
<feature type="compositionally biased region" description="Basic and acidic residues" evidence="7">
    <location>
        <begin position="25"/>
        <end position="34"/>
    </location>
</feature>
<feature type="transmembrane region" description="Helical" evidence="6">
    <location>
        <begin position="529"/>
        <end position="547"/>
    </location>
</feature>
<protein>
    <recommendedName>
        <fullName evidence="6">Transmembrane channel-like protein</fullName>
    </recommendedName>
</protein>
<keyword evidence="5 6" id="KW-0472">Membrane</keyword>
<evidence type="ECO:0000313" key="9">
    <source>
        <dbReference type="Ensembl" id="ENSAMEP00000036500.1"/>
    </source>
</evidence>
<evidence type="ECO:0000256" key="1">
    <source>
        <dbReference type="ARBA" id="ARBA00004141"/>
    </source>
</evidence>
<comment type="similarity">
    <text evidence="2 6">Belongs to the TMC family.</text>
</comment>
<feature type="region of interest" description="Disordered" evidence="7">
    <location>
        <begin position="1"/>
        <end position="242"/>
    </location>
</feature>
<evidence type="ECO:0000259" key="8">
    <source>
        <dbReference type="Pfam" id="PF07810"/>
    </source>
</evidence>
<dbReference type="PANTHER" id="PTHR23302:SF5">
    <property type="entry name" value="TRANSMEMBRANE CHANNEL-LIKE PROTEIN 5"/>
    <property type="match status" value="1"/>
</dbReference>
<dbReference type="PANTHER" id="PTHR23302">
    <property type="entry name" value="TRANSMEMBRANE CHANNEL-RELATED"/>
    <property type="match status" value="1"/>
</dbReference>
<dbReference type="InterPro" id="IPR012496">
    <property type="entry name" value="TMC_dom"/>
</dbReference>
<feature type="transmembrane region" description="Helical" evidence="6">
    <location>
        <begin position="841"/>
        <end position="865"/>
    </location>
</feature>
<name>A0A7N5K8I7_AILME</name>
<feature type="transmembrane region" description="Helical" evidence="6">
    <location>
        <begin position="457"/>
        <end position="476"/>
    </location>
</feature>
<feature type="transmembrane region" description="Helical" evidence="6">
    <location>
        <begin position="488"/>
        <end position="509"/>
    </location>
</feature>
<dbReference type="GO" id="GO:0008381">
    <property type="term" value="F:mechanosensitive monoatomic ion channel activity"/>
    <property type="evidence" value="ECO:0007669"/>
    <property type="project" value="TreeGrafter"/>
</dbReference>
<evidence type="ECO:0000256" key="2">
    <source>
        <dbReference type="ARBA" id="ARBA00006510"/>
    </source>
</evidence>
<evidence type="ECO:0000256" key="3">
    <source>
        <dbReference type="ARBA" id="ARBA00022692"/>
    </source>
</evidence>
<feature type="transmembrane region" description="Helical" evidence="6">
    <location>
        <begin position="782"/>
        <end position="807"/>
    </location>
</feature>
<accession>A0A7N5K8I7</accession>
<keyword evidence="10" id="KW-1185">Reference proteome</keyword>